<dbReference type="Proteomes" id="UP000683925">
    <property type="component" value="Unassembled WGS sequence"/>
</dbReference>
<evidence type="ECO:0000313" key="2">
    <source>
        <dbReference type="Proteomes" id="UP000683925"/>
    </source>
</evidence>
<sequence>MFICVKVLGEIKNHQNLSDRRDQALGLLDTMIIVEILSELQIQFD</sequence>
<organism evidence="1 2">
    <name type="scientific">Paramecium octaurelia</name>
    <dbReference type="NCBI Taxonomy" id="43137"/>
    <lineage>
        <taxon>Eukaryota</taxon>
        <taxon>Sar</taxon>
        <taxon>Alveolata</taxon>
        <taxon>Ciliophora</taxon>
        <taxon>Intramacronucleata</taxon>
        <taxon>Oligohymenophorea</taxon>
        <taxon>Peniculida</taxon>
        <taxon>Parameciidae</taxon>
        <taxon>Paramecium</taxon>
    </lineage>
</organism>
<name>A0A8S1T0N7_PAROT</name>
<keyword evidence="2" id="KW-1185">Reference proteome</keyword>
<gene>
    <name evidence="1" type="ORF">POCTA_138.1.T0180040</name>
</gene>
<protein>
    <submittedName>
        <fullName evidence="1">Uncharacterized protein</fullName>
    </submittedName>
</protein>
<proteinExistence type="predicted"/>
<dbReference type="AlphaFoldDB" id="A0A8S1T0N7"/>
<evidence type="ECO:0000313" key="1">
    <source>
        <dbReference type="EMBL" id="CAD8145923.1"/>
    </source>
</evidence>
<accession>A0A8S1T0N7</accession>
<comment type="caution">
    <text evidence="1">The sequence shown here is derived from an EMBL/GenBank/DDBJ whole genome shotgun (WGS) entry which is preliminary data.</text>
</comment>
<dbReference type="EMBL" id="CAJJDP010000018">
    <property type="protein sequence ID" value="CAD8145923.1"/>
    <property type="molecule type" value="Genomic_DNA"/>
</dbReference>
<reference evidence="1" key="1">
    <citation type="submission" date="2021-01" db="EMBL/GenBank/DDBJ databases">
        <authorList>
            <consortium name="Genoscope - CEA"/>
            <person name="William W."/>
        </authorList>
    </citation>
    <scope>NUCLEOTIDE SEQUENCE</scope>
</reference>